<feature type="transmembrane region" description="Helical" evidence="7">
    <location>
        <begin position="137"/>
        <end position="155"/>
    </location>
</feature>
<dbReference type="eggNOG" id="COG0477">
    <property type="taxonomic scope" value="Bacteria"/>
</dbReference>
<dbReference type="OrthoDB" id="9775268at2"/>
<evidence type="ECO:0000256" key="6">
    <source>
        <dbReference type="ARBA" id="ARBA00023136"/>
    </source>
</evidence>
<evidence type="ECO:0000256" key="1">
    <source>
        <dbReference type="ARBA" id="ARBA00004651"/>
    </source>
</evidence>
<proteinExistence type="predicted"/>
<dbReference type="PATRIC" id="fig|582515.4.peg.1677"/>
<feature type="transmembrane region" description="Helical" evidence="7">
    <location>
        <begin position="161"/>
        <end position="181"/>
    </location>
</feature>
<dbReference type="CDD" id="cd06173">
    <property type="entry name" value="MFS_MefA_like"/>
    <property type="match status" value="1"/>
</dbReference>
<dbReference type="FunCoup" id="U5DQB4">
    <property type="interactions" value="121"/>
</dbReference>
<dbReference type="GO" id="GO:0005886">
    <property type="term" value="C:plasma membrane"/>
    <property type="evidence" value="ECO:0007669"/>
    <property type="project" value="UniProtKB-SubCell"/>
</dbReference>
<keyword evidence="2" id="KW-0813">Transport</keyword>
<feature type="domain" description="Major facilitator superfamily (MFS) profile" evidence="8">
    <location>
        <begin position="1"/>
        <end position="187"/>
    </location>
</feature>
<dbReference type="InterPro" id="IPR020846">
    <property type="entry name" value="MFS_dom"/>
</dbReference>
<protein>
    <submittedName>
        <fullName evidence="9">Permease of the major facilitator superfamily</fullName>
    </submittedName>
</protein>
<organism evidence="9 10">
    <name type="scientific">Rubidibacter lacunae KORDI 51-2</name>
    <dbReference type="NCBI Taxonomy" id="582515"/>
    <lineage>
        <taxon>Bacteria</taxon>
        <taxon>Bacillati</taxon>
        <taxon>Cyanobacteriota</taxon>
        <taxon>Cyanophyceae</taxon>
        <taxon>Oscillatoriophycideae</taxon>
        <taxon>Chroococcales</taxon>
        <taxon>Aphanothecaceae</taxon>
        <taxon>Rubidibacter</taxon>
    </lineage>
</organism>
<name>U5DQB4_9CHRO</name>
<dbReference type="EMBL" id="ASSJ01000039">
    <property type="protein sequence ID" value="ERN41880.1"/>
    <property type="molecule type" value="Genomic_DNA"/>
</dbReference>
<feature type="transmembrane region" description="Helical" evidence="7">
    <location>
        <begin position="69"/>
        <end position="89"/>
    </location>
</feature>
<dbReference type="GO" id="GO:0022857">
    <property type="term" value="F:transmembrane transporter activity"/>
    <property type="evidence" value="ECO:0007669"/>
    <property type="project" value="InterPro"/>
</dbReference>
<accession>U5DQB4</accession>
<feature type="transmembrane region" description="Helical" evidence="7">
    <location>
        <begin position="339"/>
        <end position="361"/>
    </location>
</feature>
<keyword evidence="5 7" id="KW-1133">Transmembrane helix</keyword>
<keyword evidence="6 7" id="KW-0472">Membrane</keyword>
<evidence type="ECO:0000256" key="4">
    <source>
        <dbReference type="ARBA" id="ARBA00022692"/>
    </source>
</evidence>
<evidence type="ECO:0000256" key="7">
    <source>
        <dbReference type="SAM" id="Phobius"/>
    </source>
</evidence>
<evidence type="ECO:0000256" key="5">
    <source>
        <dbReference type="ARBA" id="ARBA00022989"/>
    </source>
</evidence>
<dbReference type="AlphaFoldDB" id="U5DQB4"/>
<evidence type="ECO:0000313" key="9">
    <source>
        <dbReference type="EMBL" id="ERN41880.1"/>
    </source>
</evidence>
<dbReference type="Proteomes" id="UP000016960">
    <property type="component" value="Unassembled WGS sequence"/>
</dbReference>
<feature type="transmembrane region" description="Helical" evidence="7">
    <location>
        <begin position="216"/>
        <end position="234"/>
    </location>
</feature>
<keyword evidence="3" id="KW-1003">Cell membrane</keyword>
<dbReference type="PANTHER" id="PTHR43266">
    <property type="entry name" value="MACROLIDE-EFFLUX PROTEIN"/>
    <property type="match status" value="1"/>
</dbReference>
<dbReference type="InterPro" id="IPR011701">
    <property type="entry name" value="MFS"/>
</dbReference>
<keyword evidence="10" id="KW-1185">Reference proteome</keyword>
<feature type="transmembrane region" description="Helical" evidence="7">
    <location>
        <begin position="12"/>
        <end position="30"/>
    </location>
</feature>
<feature type="transmembrane region" description="Helical" evidence="7">
    <location>
        <begin position="392"/>
        <end position="412"/>
    </location>
</feature>
<evidence type="ECO:0000256" key="3">
    <source>
        <dbReference type="ARBA" id="ARBA00022475"/>
    </source>
</evidence>
<gene>
    <name evidence="9" type="ORF">KR51_00014820</name>
</gene>
<evidence type="ECO:0000256" key="2">
    <source>
        <dbReference type="ARBA" id="ARBA00022448"/>
    </source>
</evidence>
<dbReference type="SUPFAM" id="SSF103473">
    <property type="entry name" value="MFS general substrate transporter"/>
    <property type="match status" value="1"/>
</dbReference>
<feature type="transmembrane region" description="Helical" evidence="7">
    <location>
        <begin position="36"/>
        <end position="57"/>
    </location>
</feature>
<dbReference type="RefSeq" id="WP_022606122.1">
    <property type="nucleotide sequence ID" value="NZ_ASSJ01000039.1"/>
</dbReference>
<dbReference type="Gene3D" id="1.20.1250.20">
    <property type="entry name" value="MFS general substrate transporter like domains"/>
    <property type="match status" value="1"/>
</dbReference>
<feature type="transmembrane region" description="Helical" evidence="7">
    <location>
        <begin position="95"/>
        <end position="116"/>
    </location>
</feature>
<sequence length="421" mass="44538">MQTFTIILCGQLVSAIGSSMTFFSLTLWAWENTGSATALALIGLFIRVSQVSSTYFAGSVVDRFNRKHLMILGDAVTASCASIIGLLFLEHALQIWHLYIIGLVVGGFGQIQILAYQASLSLLIPKHQYTRAGSMGAAVSYGSSIIGPALAGILYPQIGLFGIVTIDIATFMLAIVILFFVRIPQPEFTLADDSQQSNHSFVTGFLHVWKQPSLRVLLVVMVLFTFVHDFGGALQSPMVLARTDGDPRALAAVSAAAGFGGVTGAVLTSIWGGPKRRIYGMLGGYIGVGLSKIIFGLGRSLPVWGPAQFCSSLNFPLLGSSREALWMDKISPEIQGRVFAANSLVTQVASGIAILLAGPLADRLFEPAMMSGGQLVGWLGGSFGSGPGAGMAILYTLCSVSILLVGLGGFLLPKLRTIEID</sequence>
<keyword evidence="4 7" id="KW-0812">Transmembrane</keyword>
<feature type="transmembrane region" description="Helical" evidence="7">
    <location>
        <begin position="249"/>
        <end position="271"/>
    </location>
</feature>
<reference evidence="9 10" key="1">
    <citation type="submission" date="2013-05" db="EMBL/GenBank/DDBJ databases">
        <title>Draft genome sequence of Rubidibacter lacunae KORDI 51-2.</title>
        <authorList>
            <person name="Choi D.H."/>
            <person name="Noh J.H."/>
            <person name="Kwon K.-K."/>
            <person name="Lee J.-H."/>
            <person name="Ryu J.-Y."/>
        </authorList>
    </citation>
    <scope>NUCLEOTIDE SEQUENCE [LARGE SCALE GENOMIC DNA]</scope>
    <source>
        <strain evidence="9 10">KORDI 51-2</strain>
    </source>
</reference>
<dbReference type="PANTHER" id="PTHR43266:SF2">
    <property type="entry name" value="MAJOR FACILITATOR SUPERFAMILY (MFS) PROFILE DOMAIN-CONTAINING PROTEIN"/>
    <property type="match status" value="1"/>
</dbReference>
<dbReference type="InParanoid" id="U5DQB4"/>
<comment type="caution">
    <text evidence="9">The sequence shown here is derived from an EMBL/GenBank/DDBJ whole genome shotgun (WGS) entry which is preliminary data.</text>
</comment>
<dbReference type="InterPro" id="IPR036259">
    <property type="entry name" value="MFS_trans_sf"/>
</dbReference>
<dbReference type="PROSITE" id="PS50850">
    <property type="entry name" value="MFS"/>
    <property type="match status" value="1"/>
</dbReference>
<evidence type="ECO:0000313" key="10">
    <source>
        <dbReference type="Proteomes" id="UP000016960"/>
    </source>
</evidence>
<comment type="subcellular location">
    <subcellularLocation>
        <location evidence="1">Cell membrane</location>
        <topology evidence="1">Multi-pass membrane protein</topology>
    </subcellularLocation>
</comment>
<dbReference type="Pfam" id="PF07690">
    <property type="entry name" value="MFS_1"/>
    <property type="match status" value="1"/>
</dbReference>
<evidence type="ECO:0000259" key="8">
    <source>
        <dbReference type="PROSITE" id="PS50850"/>
    </source>
</evidence>
<dbReference type="STRING" id="582515.KR51_00014820"/>